<dbReference type="NCBIfam" id="TIGR00934">
    <property type="entry name" value="2a38euk"/>
    <property type="match status" value="1"/>
</dbReference>
<evidence type="ECO:0000256" key="5">
    <source>
        <dbReference type="ARBA" id="ARBA00022692"/>
    </source>
</evidence>
<keyword evidence="5 10" id="KW-0812">Transmembrane</keyword>
<dbReference type="InterPro" id="IPR015958">
    <property type="entry name" value="Trk1_fungi"/>
</dbReference>
<dbReference type="InterPro" id="IPR003445">
    <property type="entry name" value="Cat_transpt"/>
</dbReference>
<evidence type="ECO:0000256" key="9">
    <source>
        <dbReference type="ARBA" id="ARBA00023136"/>
    </source>
</evidence>
<dbReference type="PANTHER" id="PTHR31064:SF30">
    <property type="entry name" value="HIGH-AFFINITY POTASSIUM TRANSPORT PROTEIN-RELATED"/>
    <property type="match status" value="1"/>
</dbReference>
<dbReference type="PIRSF" id="PIRSF002450">
    <property type="entry name" value="K+_transpter_TRK"/>
    <property type="match status" value="1"/>
</dbReference>
<feature type="transmembrane region" description="Helical" evidence="10">
    <location>
        <begin position="420"/>
        <end position="445"/>
    </location>
</feature>
<keyword evidence="13" id="KW-1185">Reference proteome</keyword>
<feature type="region of interest" description="Disordered" evidence="11">
    <location>
        <begin position="159"/>
        <end position="205"/>
    </location>
</feature>
<dbReference type="GO" id="GO:0030007">
    <property type="term" value="P:intracellular potassium ion homeostasis"/>
    <property type="evidence" value="ECO:0007669"/>
    <property type="project" value="UniProtKB-UniRule"/>
</dbReference>
<dbReference type="GO" id="GO:1990573">
    <property type="term" value="P:potassium ion import across plasma membrane"/>
    <property type="evidence" value="ECO:0007669"/>
    <property type="project" value="TreeGrafter"/>
</dbReference>
<feature type="compositionally biased region" description="Polar residues" evidence="11">
    <location>
        <begin position="174"/>
        <end position="199"/>
    </location>
</feature>
<evidence type="ECO:0000256" key="1">
    <source>
        <dbReference type="ARBA" id="ARBA00004141"/>
    </source>
</evidence>
<evidence type="ECO:0000256" key="6">
    <source>
        <dbReference type="ARBA" id="ARBA00022958"/>
    </source>
</evidence>
<feature type="compositionally biased region" description="Polar residues" evidence="11">
    <location>
        <begin position="860"/>
        <end position="872"/>
    </location>
</feature>
<protein>
    <recommendedName>
        <fullName evidence="10">Potassium transport protein</fullName>
    </recommendedName>
</protein>
<accession>A0AA40C0S4</accession>
<evidence type="ECO:0000256" key="8">
    <source>
        <dbReference type="ARBA" id="ARBA00023065"/>
    </source>
</evidence>
<reference evidence="12" key="1">
    <citation type="submission" date="2023-06" db="EMBL/GenBank/DDBJ databases">
        <title>Genome-scale phylogeny and comparative genomics of the fungal order Sordariales.</title>
        <authorList>
            <consortium name="Lawrence Berkeley National Laboratory"/>
            <person name="Hensen N."/>
            <person name="Bonometti L."/>
            <person name="Westerberg I."/>
            <person name="Brannstrom I.O."/>
            <person name="Guillou S."/>
            <person name="Cros-Aarteil S."/>
            <person name="Calhoun S."/>
            <person name="Haridas S."/>
            <person name="Kuo A."/>
            <person name="Mondo S."/>
            <person name="Pangilinan J."/>
            <person name="Riley R."/>
            <person name="LaButti K."/>
            <person name="Andreopoulos B."/>
            <person name="Lipzen A."/>
            <person name="Chen C."/>
            <person name="Yanf M."/>
            <person name="Daum C."/>
            <person name="Ng V."/>
            <person name="Clum A."/>
            <person name="Steindorff A."/>
            <person name="Ohm R."/>
            <person name="Martin F."/>
            <person name="Silar P."/>
            <person name="Natvig D."/>
            <person name="Lalanne C."/>
            <person name="Gautier V."/>
            <person name="Ament-velasquez S.L."/>
            <person name="Kruys A."/>
            <person name="Hutchinson M.I."/>
            <person name="Powell A.J."/>
            <person name="Barry K."/>
            <person name="Miller A.N."/>
            <person name="Grigoriev I.V."/>
            <person name="Debuchy R."/>
            <person name="Gladieux P."/>
            <person name="Thoren M.H."/>
            <person name="Johannesson H."/>
        </authorList>
    </citation>
    <scope>NUCLEOTIDE SEQUENCE</scope>
    <source>
        <strain evidence="12">SMH3391-2</strain>
    </source>
</reference>
<proteinExistence type="inferred from homology"/>
<feature type="region of interest" description="Disordered" evidence="11">
    <location>
        <begin position="817"/>
        <end position="872"/>
    </location>
</feature>
<comment type="subcellular location">
    <subcellularLocation>
        <location evidence="1">Membrane</location>
        <topology evidence="1">Multi-pass membrane protein</topology>
    </subcellularLocation>
</comment>
<feature type="transmembrane region" description="Helical" evidence="10">
    <location>
        <begin position="620"/>
        <end position="637"/>
    </location>
</feature>
<evidence type="ECO:0000256" key="7">
    <source>
        <dbReference type="ARBA" id="ARBA00022989"/>
    </source>
</evidence>
<feature type="transmembrane region" description="Helical" evidence="10">
    <location>
        <begin position="491"/>
        <end position="524"/>
    </location>
</feature>
<keyword evidence="7 10" id="KW-1133">Transmembrane helix</keyword>
<feature type="transmembrane region" description="Helical" evidence="10">
    <location>
        <begin position="88"/>
        <end position="112"/>
    </location>
</feature>
<comment type="caution">
    <text evidence="12">The sequence shown here is derived from an EMBL/GenBank/DDBJ whole genome shotgun (WGS) entry which is preliminary data.</text>
</comment>
<dbReference type="GO" id="GO:0005886">
    <property type="term" value="C:plasma membrane"/>
    <property type="evidence" value="ECO:0007669"/>
    <property type="project" value="InterPro"/>
</dbReference>
<dbReference type="AlphaFoldDB" id="A0AA40C0S4"/>
<evidence type="ECO:0000313" key="13">
    <source>
        <dbReference type="Proteomes" id="UP001174934"/>
    </source>
</evidence>
<keyword evidence="9 10" id="KW-0472">Membrane</keyword>
<feature type="transmembrane region" description="Helical" evidence="10">
    <location>
        <begin position="713"/>
        <end position="732"/>
    </location>
</feature>
<sequence>MNDLRGMLFGQLKQLRPAFLAKKPHFNFISIHYFWIIGLSLLGSVIIFGSDRGELAYIDALFFASGACTQAGLNTVDLSNLNTFQQVVIYLLAMLANPITVNSFVVFLRLYWFERRFQHIVREARRTRGTISKSKSRMKPDASDVEKGVNGRSITVMHNGNKSRITNDGMLLDPSNTQAKTGSDSKNENGGATSDTVEQQELRRPEIKFAHTVKRSDGLQEEAVKFSRPDEEHIAIVERQRKGDDEVLRIPGPRDAERGMRPKRVEQTDDEDAEPPAPRINLNGVARSQTVDARQRQNITIEEPDRQKLQESPSEELVDNAKAALNTLSLFSLRLPHFLSRSKHHDEGELEAAQTTQSRRPERARRASFSTIRAALSRDKTEGTPYLSWEPTLGRNSAFPDLTEEQREELGGIEYRSLKALAVVLTSYFWGYSIFGIICLLPWILRTSYWGDIVANVPQSTTWWGFFTANSAFMDLGYTLTPDSMNSFNTAVFPLLVMCFLIIIGNTGFPVMLRFMIWLMSIIVPRDTGLYEELRFLLDHPRRCFTLLFPSAATWWLFAILLILNGLDVMFFIVLDLGTGPVTQLPPGIKVLNGLFEAASTRTAGFSCIDLSKLHPGVQVSYMIMMYISVFPIAISVRRTNVYEEQSLGIYTSGDHNDEPGNSDTDLSYVGAHLRRQLSFDLWYIFVAYFILCISEGSHLMNETDQSNGFTMFSVLFEIVSAYGTVGMSLGYKGVNASLSSQFSVVGKLVIIACMQRGRARGLPYALDRAIILPSESQFAKEAEDANTRMARQNSHISASRSSIRRMSASNLGLTALLHPGPPRVHVETDHHHRRKSAASHSNDHLSPFASRVHHRRPESTYSNHNQENGGD</sequence>
<comment type="similarity">
    <text evidence="2 10">Belongs to the TrkH potassium transport family.</text>
</comment>
<feature type="compositionally biased region" description="Polar residues" evidence="11">
    <location>
        <begin position="286"/>
        <end position="300"/>
    </location>
</feature>
<dbReference type="InterPro" id="IPR051143">
    <property type="entry name" value="TrkH_K-transport"/>
</dbReference>
<keyword evidence="6 10" id="KW-0630">Potassium</keyword>
<feature type="region of interest" description="Disordered" evidence="11">
    <location>
        <begin position="242"/>
        <end position="315"/>
    </location>
</feature>
<keyword evidence="8 10" id="KW-0406">Ion transport</keyword>
<gene>
    <name evidence="12" type="ORF">B0T17DRAFT_617622</name>
</gene>
<dbReference type="GO" id="GO:0140107">
    <property type="term" value="F:high-affinity potassium ion transmembrane transporter activity"/>
    <property type="evidence" value="ECO:0007669"/>
    <property type="project" value="TreeGrafter"/>
</dbReference>
<keyword evidence="3 10" id="KW-0813">Transport</keyword>
<dbReference type="Proteomes" id="UP001174934">
    <property type="component" value="Unassembled WGS sequence"/>
</dbReference>
<evidence type="ECO:0000256" key="3">
    <source>
        <dbReference type="ARBA" id="ARBA00022448"/>
    </source>
</evidence>
<feature type="compositionally biased region" description="Basic and acidic residues" evidence="11">
    <location>
        <begin position="242"/>
        <end position="267"/>
    </location>
</feature>
<organism evidence="12 13">
    <name type="scientific">Bombardia bombarda</name>
    <dbReference type="NCBI Taxonomy" id="252184"/>
    <lineage>
        <taxon>Eukaryota</taxon>
        <taxon>Fungi</taxon>
        <taxon>Dikarya</taxon>
        <taxon>Ascomycota</taxon>
        <taxon>Pezizomycotina</taxon>
        <taxon>Sordariomycetes</taxon>
        <taxon>Sordariomycetidae</taxon>
        <taxon>Sordariales</taxon>
        <taxon>Lasiosphaeriaceae</taxon>
        <taxon>Bombardia</taxon>
    </lineage>
</organism>
<feature type="transmembrane region" description="Helical" evidence="10">
    <location>
        <begin position="545"/>
        <end position="567"/>
    </location>
</feature>
<dbReference type="PANTHER" id="PTHR31064">
    <property type="entry name" value="POTASSIUM TRANSPORT PROTEIN DDB_G0292412-RELATED"/>
    <property type="match status" value="1"/>
</dbReference>
<feature type="transmembrane region" description="Helical" evidence="10">
    <location>
        <begin position="682"/>
        <end position="701"/>
    </location>
</feature>
<evidence type="ECO:0000256" key="4">
    <source>
        <dbReference type="ARBA" id="ARBA00022538"/>
    </source>
</evidence>
<evidence type="ECO:0000256" key="2">
    <source>
        <dbReference type="ARBA" id="ARBA00009137"/>
    </source>
</evidence>
<evidence type="ECO:0000256" key="11">
    <source>
        <dbReference type="SAM" id="MobiDB-lite"/>
    </source>
</evidence>
<dbReference type="Pfam" id="PF02386">
    <property type="entry name" value="TrkH"/>
    <property type="match status" value="1"/>
</dbReference>
<feature type="region of interest" description="Disordered" evidence="11">
    <location>
        <begin position="345"/>
        <end position="367"/>
    </location>
</feature>
<dbReference type="InterPro" id="IPR004773">
    <property type="entry name" value="K/Na_transp_Trk1/HKT1"/>
</dbReference>
<keyword evidence="4 10" id="KW-0633">Potassium transport</keyword>
<evidence type="ECO:0000256" key="10">
    <source>
        <dbReference type="PIRNR" id="PIRNR002450"/>
    </source>
</evidence>
<dbReference type="EMBL" id="JAULSR010000004">
    <property type="protein sequence ID" value="KAK0621141.1"/>
    <property type="molecule type" value="Genomic_DNA"/>
</dbReference>
<feature type="transmembrane region" description="Helical" evidence="10">
    <location>
        <begin position="26"/>
        <end position="48"/>
    </location>
</feature>
<name>A0AA40C0S4_9PEZI</name>
<evidence type="ECO:0000313" key="12">
    <source>
        <dbReference type="EMBL" id="KAK0621141.1"/>
    </source>
</evidence>